<accession>C5CHT2</accession>
<keyword evidence="2" id="KW-1185">Reference proteome</keyword>
<name>C5CHT2_KOSOT</name>
<proteinExistence type="predicted"/>
<organism evidence="1 2">
    <name type="scientific">Kosmotoga olearia (strain ATCC BAA-1733 / DSM 21960 / TBF 19.5.1)</name>
    <dbReference type="NCBI Taxonomy" id="521045"/>
    <lineage>
        <taxon>Bacteria</taxon>
        <taxon>Thermotogati</taxon>
        <taxon>Thermotogota</taxon>
        <taxon>Thermotogae</taxon>
        <taxon>Kosmotogales</taxon>
        <taxon>Kosmotogaceae</taxon>
        <taxon>Kosmotoga</taxon>
    </lineage>
</organism>
<dbReference type="HOGENOM" id="CLU_1394752_0_0_0"/>
<reference evidence="1 2" key="2">
    <citation type="journal article" date="2011" name="J. Bacteriol.">
        <title>Genome Sequence of Kosmotoga olearia Strain TBF 19.5.1, a Thermophilic Bacterium with a Wide Growth Temperature Range, Isolated from the Troll B Oil Platform in the North Sea.</title>
        <authorList>
            <person name="Swithers K.S."/>
            <person name="Dipippo J.L."/>
            <person name="Bruce D.C."/>
            <person name="Detter C."/>
            <person name="Tapia R."/>
            <person name="Han S."/>
            <person name="Goodwin L.A."/>
            <person name="Han J."/>
            <person name="Woyke T."/>
            <person name="Pitluck S."/>
            <person name="Pennacchio L."/>
            <person name="Nolan M."/>
            <person name="Mikhailova N."/>
            <person name="Land M.L."/>
            <person name="Nesbo C.L."/>
            <person name="Gogarten J.P."/>
            <person name="Noll K.M."/>
        </authorList>
    </citation>
    <scope>NUCLEOTIDE SEQUENCE [LARGE SCALE GENOMIC DNA]</scope>
    <source>
        <strain evidence="2">ATCC BAA-1733 / DSM 21960 / TBF 19.5.1</strain>
    </source>
</reference>
<gene>
    <name evidence="1" type="ordered locus">Kole_0059</name>
</gene>
<evidence type="ECO:0000313" key="2">
    <source>
        <dbReference type="Proteomes" id="UP000002382"/>
    </source>
</evidence>
<dbReference type="EMBL" id="CP001634">
    <property type="protein sequence ID" value="ACR78788.1"/>
    <property type="molecule type" value="Genomic_DNA"/>
</dbReference>
<dbReference type="KEGG" id="kol:Kole_0059"/>
<evidence type="ECO:0008006" key="3">
    <source>
        <dbReference type="Google" id="ProtNLM"/>
    </source>
</evidence>
<protein>
    <recommendedName>
        <fullName evidence="3">GIY-YIG domain-containing protein</fullName>
    </recommendedName>
</protein>
<dbReference type="Proteomes" id="UP000002382">
    <property type="component" value="Chromosome"/>
</dbReference>
<dbReference type="eggNOG" id="ENOG5032E1H">
    <property type="taxonomic scope" value="Bacteria"/>
</dbReference>
<evidence type="ECO:0000313" key="1">
    <source>
        <dbReference type="EMBL" id="ACR78788.1"/>
    </source>
</evidence>
<sequence>MTTYNKLRALCTSETLCEFVLVRENKMKDIVILRLLGPYKLFGNDGNSLFNTDISRKNGIYFWTVKYKNGYLIDYIGETGKTFCQRMKEHLIETLGGNYRICDPDKLLQGKEKIVWNGLWRKGTRDKIGEFIRKKIGKKNRDRHLFRCLSRVSRKASEKKGLAVFQLPSYQGLCYLSAWKCFRDVISYFVAVVYS</sequence>
<reference evidence="1 2" key="1">
    <citation type="submission" date="2009-06" db="EMBL/GenBank/DDBJ databases">
        <title>Complete sequence of Thermotogales bacterium TBF 19.5.1.</title>
        <authorList>
            <consortium name="US DOE Joint Genome Institute"/>
            <person name="Lucas S."/>
            <person name="Copeland A."/>
            <person name="Lapidus A."/>
            <person name="Glavina del Rio T."/>
            <person name="Tice H."/>
            <person name="Bruce D."/>
            <person name="Goodwin L."/>
            <person name="Pitluck S."/>
            <person name="Chertkov O."/>
            <person name="Brettin T."/>
            <person name="Detter J.C."/>
            <person name="Han C."/>
            <person name="Schmutz J."/>
            <person name="Larimer F."/>
            <person name="Land M."/>
            <person name="Hauser L."/>
            <person name="Kyrpides N."/>
            <person name="Ovchinnikova G."/>
            <person name="Noll K."/>
        </authorList>
    </citation>
    <scope>NUCLEOTIDE SEQUENCE [LARGE SCALE GENOMIC DNA]</scope>
    <source>
        <strain evidence="2">ATCC BAA-1733 / DSM 21960 / TBF 19.5.1</strain>
    </source>
</reference>
<dbReference type="STRING" id="521045.Kole_0059"/>
<dbReference type="AlphaFoldDB" id="C5CHT2"/>